<evidence type="ECO:0000313" key="2">
    <source>
        <dbReference type="EMBL" id="ORZ11420.1"/>
    </source>
</evidence>
<dbReference type="InterPro" id="IPR036047">
    <property type="entry name" value="F-box-like_dom_sf"/>
</dbReference>
<dbReference type="OrthoDB" id="550575at2759"/>
<dbReference type="AlphaFoldDB" id="A0A1X2I7Z2"/>
<gene>
    <name evidence="2" type="ORF">BCR42DRAFT_421102</name>
</gene>
<organism evidence="2 3">
    <name type="scientific">Absidia repens</name>
    <dbReference type="NCBI Taxonomy" id="90262"/>
    <lineage>
        <taxon>Eukaryota</taxon>
        <taxon>Fungi</taxon>
        <taxon>Fungi incertae sedis</taxon>
        <taxon>Mucoromycota</taxon>
        <taxon>Mucoromycotina</taxon>
        <taxon>Mucoromycetes</taxon>
        <taxon>Mucorales</taxon>
        <taxon>Cunninghamellaceae</taxon>
        <taxon>Absidia</taxon>
    </lineage>
</organism>
<reference evidence="2 3" key="1">
    <citation type="submission" date="2016-07" db="EMBL/GenBank/DDBJ databases">
        <title>Pervasive Adenine N6-methylation of Active Genes in Fungi.</title>
        <authorList>
            <consortium name="DOE Joint Genome Institute"/>
            <person name="Mondo S.J."/>
            <person name="Dannebaum R.O."/>
            <person name="Kuo R.C."/>
            <person name="Labutti K."/>
            <person name="Haridas S."/>
            <person name="Kuo A."/>
            <person name="Salamov A."/>
            <person name="Ahrendt S.R."/>
            <person name="Lipzen A."/>
            <person name="Sullivan W."/>
            <person name="Andreopoulos W.B."/>
            <person name="Clum A."/>
            <person name="Lindquist E."/>
            <person name="Daum C."/>
            <person name="Ramamoorthy G.K."/>
            <person name="Gryganskyi A."/>
            <person name="Culley D."/>
            <person name="Magnuson J.K."/>
            <person name="James T.Y."/>
            <person name="O'Malley M.A."/>
            <person name="Stajich J.E."/>
            <person name="Spatafora J.W."/>
            <person name="Visel A."/>
            <person name="Grigoriev I.V."/>
        </authorList>
    </citation>
    <scope>NUCLEOTIDE SEQUENCE [LARGE SCALE GENOMIC DNA]</scope>
    <source>
        <strain evidence="2 3">NRRL 1336</strain>
    </source>
</reference>
<protein>
    <recommendedName>
        <fullName evidence="1">F-box domain-containing protein</fullName>
    </recommendedName>
</protein>
<evidence type="ECO:0000313" key="3">
    <source>
        <dbReference type="Proteomes" id="UP000193560"/>
    </source>
</evidence>
<accession>A0A1X2I7Z2</accession>
<dbReference type="SUPFAM" id="SSF81383">
    <property type="entry name" value="F-box domain"/>
    <property type="match status" value="1"/>
</dbReference>
<sequence length="395" mass="44491">MTVLGILPIEVITLIVRDVSRRDLYQCALVNQSFHTATTPFLWQTLRIHDATTLLRCFSVHTRLAMVATHVRTIDLQHCHMTNDQLLSIVACIPQLKRLFLSSGTSINDSSFRLIPSHCPQLESLSLAGGSITRHSLEALGQHCHGLRHLHLRSCLISTSATMAFSSSVPAALAQCTKLEKLALGDFDSGGWLALEEVMAADVSCFVALTHVALWRGSANFIHRLLTTAQWPRLTHVRLDHVHGLRHHHMNQLLARFLQTHPHITWLELSNSQLTDEVLETIMEALPTLVYLDVSHNRAITQAGVRRFLLQCPLLTTFDLTSCDVPLATFPELMAINITTLCTRRTSSANRRPMLYLTKLNKTAIKTIRRDDDDVCQHDNDDDAKDSDIRWWVTD</sequence>
<dbReference type="GO" id="GO:0019005">
    <property type="term" value="C:SCF ubiquitin ligase complex"/>
    <property type="evidence" value="ECO:0007669"/>
    <property type="project" value="TreeGrafter"/>
</dbReference>
<dbReference type="Pfam" id="PF13516">
    <property type="entry name" value="LRR_6"/>
    <property type="match status" value="1"/>
</dbReference>
<dbReference type="SMART" id="SM00367">
    <property type="entry name" value="LRR_CC"/>
    <property type="match status" value="4"/>
</dbReference>
<dbReference type="Gene3D" id="3.80.10.10">
    <property type="entry name" value="Ribonuclease Inhibitor"/>
    <property type="match status" value="1"/>
</dbReference>
<dbReference type="EMBL" id="MCGE01000021">
    <property type="protein sequence ID" value="ORZ11420.1"/>
    <property type="molecule type" value="Genomic_DNA"/>
</dbReference>
<name>A0A1X2I7Z2_9FUNG</name>
<dbReference type="InterPro" id="IPR001810">
    <property type="entry name" value="F-box_dom"/>
</dbReference>
<feature type="domain" description="F-box" evidence="1">
    <location>
        <begin position="6"/>
        <end position="48"/>
    </location>
</feature>
<keyword evidence="3" id="KW-1185">Reference proteome</keyword>
<proteinExistence type="predicted"/>
<comment type="caution">
    <text evidence="2">The sequence shown here is derived from an EMBL/GenBank/DDBJ whole genome shotgun (WGS) entry which is preliminary data.</text>
</comment>
<dbReference type="InterPro" id="IPR032675">
    <property type="entry name" value="LRR_dom_sf"/>
</dbReference>
<dbReference type="SUPFAM" id="SSF52047">
    <property type="entry name" value="RNI-like"/>
    <property type="match status" value="1"/>
</dbReference>
<evidence type="ECO:0000259" key="1">
    <source>
        <dbReference type="Pfam" id="PF12937"/>
    </source>
</evidence>
<dbReference type="InterPro" id="IPR006553">
    <property type="entry name" value="Leu-rich_rpt_Cys-con_subtyp"/>
</dbReference>
<dbReference type="Proteomes" id="UP000193560">
    <property type="component" value="Unassembled WGS sequence"/>
</dbReference>
<dbReference type="InterPro" id="IPR001611">
    <property type="entry name" value="Leu-rich_rpt"/>
</dbReference>
<dbReference type="PANTHER" id="PTHR13318">
    <property type="entry name" value="PARTNER OF PAIRED, ISOFORM B-RELATED"/>
    <property type="match status" value="1"/>
</dbReference>
<dbReference type="Pfam" id="PF12937">
    <property type="entry name" value="F-box-like"/>
    <property type="match status" value="1"/>
</dbReference>
<dbReference type="GO" id="GO:0031146">
    <property type="term" value="P:SCF-dependent proteasomal ubiquitin-dependent protein catabolic process"/>
    <property type="evidence" value="ECO:0007669"/>
    <property type="project" value="TreeGrafter"/>
</dbReference>